<dbReference type="Proteomes" id="UP000321261">
    <property type="component" value="Unassembled WGS sequence"/>
</dbReference>
<sequence>MRLWKLLGLAGLAGVAATGVVIARNQRQRRAYTPEEIRARLHERVAALEEAPPPR</sequence>
<comment type="caution">
    <text evidence="1">The sequence shown here is derived from an EMBL/GenBank/DDBJ whole genome shotgun (WGS) entry which is preliminary data.</text>
</comment>
<organism evidence="1 2">
    <name type="scientific">Pseudonocardia hierapolitana</name>
    <dbReference type="NCBI Taxonomy" id="1128676"/>
    <lineage>
        <taxon>Bacteria</taxon>
        <taxon>Bacillati</taxon>
        <taxon>Actinomycetota</taxon>
        <taxon>Actinomycetes</taxon>
        <taxon>Pseudonocardiales</taxon>
        <taxon>Pseudonocardiaceae</taxon>
        <taxon>Pseudonocardia</taxon>
    </lineage>
</organism>
<gene>
    <name evidence="1" type="ORF">FHX44_117166</name>
</gene>
<evidence type="ECO:0000313" key="2">
    <source>
        <dbReference type="Proteomes" id="UP000321261"/>
    </source>
</evidence>
<accession>A0A561T285</accession>
<dbReference type="AlphaFoldDB" id="A0A561T285"/>
<keyword evidence="2" id="KW-1185">Reference proteome</keyword>
<evidence type="ECO:0000313" key="1">
    <source>
        <dbReference type="EMBL" id="TWF81223.1"/>
    </source>
</evidence>
<proteinExistence type="predicted"/>
<protein>
    <submittedName>
        <fullName evidence="1">Uncharacterized protein</fullName>
    </submittedName>
</protein>
<dbReference type="EMBL" id="VIWU01000001">
    <property type="protein sequence ID" value="TWF81223.1"/>
    <property type="molecule type" value="Genomic_DNA"/>
</dbReference>
<dbReference type="RefSeq" id="WP_170309168.1">
    <property type="nucleotide sequence ID" value="NZ_VIWU01000001.1"/>
</dbReference>
<reference evidence="1 2" key="1">
    <citation type="submission" date="2019-06" db="EMBL/GenBank/DDBJ databases">
        <title>Sequencing the genomes of 1000 actinobacteria strains.</title>
        <authorList>
            <person name="Klenk H.-P."/>
        </authorList>
    </citation>
    <scope>NUCLEOTIDE SEQUENCE [LARGE SCALE GENOMIC DNA]</scope>
    <source>
        <strain evidence="1 2">DSM 45671</strain>
    </source>
</reference>
<name>A0A561T285_9PSEU</name>